<dbReference type="InterPro" id="IPR011761">
    <property type="entry name" value="ATP-grasp"/>
</dbReference>
<evidence type="ECO:0000256" key="5">
    <source>
        <dbReference type="RuleBase" id="RU004168"/>
    </source>
</evidence>
<comment type="similarity">
    <text evidence="5">Belongs to the acylphosphatase family.</text>
</comment>
<evidence type="ECO:0000256" key="4">
    <source>
        <dbReference type="PROSITE-ProRule" id="PRU00520"/>
    </source>
</evidence>
<dbReference type="SUPFAM" id="SSF54975">
    <property type="entry name" value="Acylphosphatase/BLUF domain-like"/>
    <property type="match status" value="1"/>
</dbReference>
<keyword evidence="10" id="KW-1185">Reference proteome</keyword>
<accession>A0A511V3B1</accession>
<reference evidence="9 10" key="1">
    <citation type="submission" date="2019-07" db="EMBL/GenBank/DDBJ databases">
        <title>Whole genome shotgun sequence of Cerasibacillus quisquiliarum NBRC 102429.</title>
        <authorList>
            <person name="Hosoyama A."/>
            <person name="Uohara A."/>
            <person name="Ohji S."/>
            <person name="Ichikawa N."/>
        </authorList>
    </citation>
    <scope>NUCLEOTIDE SEQUENCE [LARGE SCALE GENOMIC DNA]</scope>
    <source>
        <strain evidence="9 10">NBRC 102429</strain>
    </source>
</reference>
<dbReference type="PROSITE" id="PS00866">
    <property type="entry name" value="CPSASE_1"/>
    <property type="match status" value="1"/>
</dbReference>
<dbReference type="AlphaFoldDB" id="A0A511V3B1"/>
<dbReference type="EMBL" id="BJXW01000034">
    <property type="protein sequence ID" value="GEN32223.1"/>
    <property type="molecule type" value="Genomic_DNA"/>
</dbReference>
<evidence type="ECO:0000256" key="3">
    <source>
        <dbReference type="PROSITE-ProRule" id="PRU00409"/>
    </source>
</evidence>
<dbReference type="InterPro" id="IPR005479">
    <property type="entry name" value="CPAse_ATP-bd"/>
</dbReference>
<evidence type="ECO:0000313" key="9">
    <source>
        <dbReference type="EMBL" id="GEN32223.1"/>
    </source>
</evidence>
<evidence type="ECO:0000256" key="2">
    <source>
        <dbReference type="ARBA" id="ARBA00032904"/>
    </source>
</evidence>
<dbReference type="InterPro" id="IPR013815">
    <property type="entry name" value="ATP_grasp_subdomain_1"/>
</dbReference>
<keyword evidence="3" id="KW-0547">Nucleotide-binding</keyword>
<dbReference type="Proteomes" id="UP000321491">
    <property type="component" value="Unassembled WGS sequence"/>
</dbReference>
<dbReference type="GO" id="GO:0005737">
    <property type="term" value="C:cytoplasm"/>
    <property type="evidence" value="ECO:0007669"/>
    <property type="project" value="TreeGrafter"/>
</dbReference>
<dbReference type="InterPro" id="IPR001792">
    <property type="entry name" value="Acylphosphatase-like_dom"/>
</dbReference>
<comment type="caution">
    <text evidence="4">Lacks conserved residue(s) required for the propagation of feature annotation.</text>
</comment>
<dbReference type="GO" id="GO:0018169">
    <property type="term" value="F:ribosomal S6-glutamic acid ligase activity"/>
    <property type="evidence" value="ECO:0007669"/>
    <property type="project" value="TreeGrafter"/>
</dbReference>
<comment type="caution">
    <text evidence="9">The sequence shown here is derived from an EMBL/GenBank/DDBJ whole genome shotgun (WGS) entry which is preliminary data.</text>
</comment>
<proteinExistence type="inferred from homology"/>
<name>A0A511V3B1_9BACI</name>
<gene>
    <name evidence="9" type="ORF">CQU01_24610</name>
</gene>
<keyword evidence="3" id="KW-0067">ATP-binding</keyword>
<protein>
    <recommendedName>
        <fullName evidence="1">Acylphosphatase</fullName>
    </recommendedName>
    <alternativeName>
        <fullName evidence="2">Acylphosphate phosphohydrolase</fullName>
    </alternativeName>
</protein>
<dbReference type="PROSITE" id="PS51160">
    <property type="entry name" value="ACYLPHOSPHATASE_3"/>
    <property type="match status" value="1"/>
</dbReference>
<dbReference type="GO" id="GO:0046872">
    <property type="term" value="F:metal ion binding"/>
    <property type="evidence" value="ECO:0007669"/>
    <property type="project" value="InterPro"/>
</dbReference>
<organism evidence="9 10">
    <name type="scientific">Cerasibacillus quisquiliarum</name>
    <dbReference type="NCBI Taxonomy" id="227865"/>
    <lineage>
        <taxon>Bacteria</taxon>
        <taxon>Bacillati</taxon>
        <taxon>Bacillota</taxon>
        <taxon>Bacilli</taxon>
        <taxon>Bacillales</taxon>
        <taxon>Bacillaceae</taxon>
        <taxon>Cerasibacillus</taxon>
    </lineage>
</organism>
<feature type="domain" description="Acylphosphatase-like" evidence="8">
    <location>
        <begin position="385"/>
        <end position="472"/>
    </location>
</feature>
<evidence type="ECO:0000313" key="10">
    <source>
        <dbReference type="Proteomes" id="UP000321491"/>
    </source>
</evidence>
<evidence type="ECO:0000259" key="7">
    <source>
        <dbReference type="PROSITE" id="PS50975"/>
    </source>
</evidence>
<evidence type="ECO:0000256" key="6">
    <source>
        <dbReference type="SAM" id="Coils"/>
    </source>
</evidence>
<dbReference type="Gene3D" id="3.30.1490.20">
    <property type="entry name" value="ATP-grasp fold, A domain"/>
    <property type="match status" value="1"/>
</dbReference>
<feature type="coiled-coil region" evidence="6">
    <location>
        <begin position="482"/>
        <end position="509"/>
    </location>
</feature>
<dbReference type="PANTHER" id="PTHR21621:SF0">
    <property type="entry name" value="BETA-CITRYLGLUTAMATE SYNTHASE B-RELATED"/>
    <property type="match status" value="1"/>
</dbReference>
<dbReference type="InterPro" id="IPR013651">
    <property type="entry name" value="ATP-grasp_RimK-type"/>
</dbReference>
<dbReference type="Pfam" id="PF00708">
    <property type="entry name" value="Acylphosphatase"/>
    <property type="match status" value="1"/>
</dbReference>
<evidence type="ECO:0000259" key="8">
    <source>
        <dbReference type="PROSITE" id="PS51160"/>
    </source>
</evidence>
<keyword evidence="6" id="KW-0175">Coiled coil</keyword>
<dbReference type="GO" id="GO:0009432">
    <property type="term" value="P:SOS response"/>
    <property type="evidence" value="ECO:0007669"/>
    <property type="project" value="TreeGrafter"/>
</dbReference>
<dbReference type="Pfam" id="PF08443">
    <property type="entry name" value="RimK"/>
    <property type="match status" value="1"/>
</dbReference>
<sequence>MKIDPNNWLSHLKHLPEDISNYKTCTYLIALEGWRRGLKLKFHMKPSTAIGPSARFSLSDGKKQHFFTVSRGDKVTNEAIRICSNKPLTYKYLSKNNVPIPEGKSFDAKTSNEEIISYAEQIGFPLVLKPSDGSSGRGVITNIKNIEQFKEALAEVKENQGFKSVIVERFIVGEDYRVYVVGDRVVAATRRTAANVIGDGKRTIEELIEIKNKERRKNPFIKNRSIKINRDMIDWLKKSNKTLSTVPEKGERVFLRRQGAYLKERDPVDITDEMSDHLKAIAVKAMKSIPGLTHCDVDMLVNEKTGEGYVNEINSRPQISNHLFPLEGLARDVPKEIIDFYFPETKKTPRNDFFYFDFNPVYDAFRNRNVKELTIPDIPTEPQIARRFRLSGNLRGVNYERWIRRHVIRLQLNGYLKHLKNGKTSIVVSGTPENIDSFRNIITNQAPKKAKVTRIIEKSWDKPIKIGFEFKKTHPDSDFKQLEAAKNEIKKLKKEKQTYENELKNIMNSKTWKWAKRIQKISGGENSY</sequence>
<dbReference type="RefSeq" id="WP_170226724.1">
    <property type="nucleotide sequence ID" value="NZ_BJXW01000034.1"/>
</dbReference>
<dbReference type="PROSITE" id="PS50975">
    <property type="entry name" value="ATP_GRASP"/>
    <property type="match status" value="1"/>
</dbReference>
<dbReference type="Gene3D" id="3.30.70.100">
    <property type="match status" value="1"/>
</dbReference>
<dbReference type="Gene3D" id="3.30.470.20">
    <property type="entry name" value="ATP-grasp fold, B domain"/>
    <property type="match status" value="1"/>
</dbReference>
<dbReference type="SUPFAM" id="SSF56059">
    <property type="entry name" value="Glutathione synthetase ATP-binding domain-like"/>
    <property type="match status" value="1"/>
</dbReference>
<dbReference type="PANTHER" id="PTHR21621">
    <property type="entry name" value="RIBOSOMAL PROTEIN S6 MODIFICATION PROTEIN"/>
    <property type="match status" value="1"/>
</dbReference>
<evidence type="ECO:0000256" key="1">
    <source>
        <dbReference type="ARBA" id="ARBA00015991"/>
    </source>
</evidence>
<feature type="domain" description="ATP-grasp" evidence="7">
    <location>
        <begin position="90"/>
        <end position="342"/>
    </location>
</feature>
<dbReference type="InterPro" id="IPR036046">
    <property type="entry name" value="Acylphosphatase-like_dom_sf"/>
</dbReference>
<dbReference type="GO" id="GO:0005524">
    <property type="term" value="F:ATP binding"/>
    <property type="evidence" value="ECO:0007669"/>
    <property type="project" value="UniProtKB-UniRule"/>
</dbReference>